<dbReference type="GeneTree" id="ENSGT00390000012195"/>
<sequence>MASCEEVSVSGYAEFTSAVRRLQGREIFALFSGSKDAGGESWCPDCVAAEPVVRSALNTLPEGAVFIYCQVGDRAYWKNKDNEFRKQLQLTAVPTLLKYGSPQKLVEEECLKPELVSMLFSED</sequence>
<dbReference type="PANTHER" id="PTHR12452:SF0">
    <property type="entry name" value="THIOREDOXIN DOMAIN-CONTAINING PROTEIN 17"/>
    <property type="match status" value="1"/>
</dbReference>
<evidence type="ECO:0000256" key="2">
    <source>
        <dbReference type="ARBA" id="ARBA00008987"/>
    </source>
</evidence>
<name>S4RKB4_PETMA</name>
<evidence type="ECO:0000256" key="4">
    <source>
        <dbReference type="ARBA" id="ARBA00022490"/>
    </source>
</evidence>
<keyword evidence="9" id="KW-1185">Reference proteome</keyword>
<dbReference type="InterPro" id="IPR036249">
    <property type="entry name" value="Thioredoxin-like_sf"/>
</dbReference>
<gene>
    <name evidence="8 10 11" type="primary">TXNDC17</name>
</gene>
<dbReference type="SUPFAM" id="SSF52833">
    <property type="entry name" value="Thioredoxin-like"/>
    <property type="match status" value="1"/>
</dbReference>
<dbReference type="OMA" id="PRDYWKN"/>
<dbReference type="GO" id="GO:0047134">
    <property type="term" value="F:protein-disulfide reductase [NAD(P)H] activity"/>
    <property type="evidence" value="ECO:0007669"/>
    <property type="project" value="InterPro"/>
</dbReference>
<dbReference type="InterPro" id="IPR010357">
    <property type="entry name" value="TXNDC17_dom"/>
</dbReference>
<evidence type="ECO:0000313" key="8">
    <source>
        <dbReference type="Ensembl" id="ENSPMAP00000005647.1"/>
    </source>
</evidence>
<dbReference type="PANTHER" id="PTHR12452">
    <property type="entry name" value="42-9-9 PROTEIN-RELATED"/>
    <property type="match status" value="1"/>
</dbReference>
<dbReference type="FunFam" id="3.40.30.10:FF:000124">
    <property type="entry name" value="Thioredoxin domain-containing 17"/>
    <property type="match status" value="1"/>
</dbReference>
<comment type="similarity">
    <text evidence="2">Belongs to the thioredoxin family.</text>
</comment>
<dbReference type="CDD" id="cd02952">
    <property type="entry name" value="TRP14_like"/>
    <property type="match status" value="1"/>
</dbReference>
<evidence type="ECO:0000256" key="3">
    <source>
        <dbReference type="ARBA" id="ARBA00016949"/>
    </source>
</evidence>
<feature type="domain" description="Thioredoxin" evidence="7">
    <location>
        <begin position="9"/>
        <end position="122"/>
    </location>
</feature>
<dbReference type="RefSeq" id="XP_032823792.1">
    <property type="nucleotide sequence ID" value="XM_032967901.1"/>
</dbReference>
<dbReference type="GO" id="GO:0005829">
    <property type="term" value="C:cytosol"/>
    <property type="evidence" value="ECO:0007669"/>
    <property type="project" value="TreeGrafter"/>
</dbReference>
<dbReference type="AlphaFoldDB" id="S4RKB4"/>
<dbReference type="InterPro" id="IPR045108">
    <property type="entry name" value="TXNDC17-like"/>
</dbReference>
<dbReference type="Pfam" id="PF06110">
    <property type="entry name" value="TXD17-like_Trx"/>
    <property type="match status" value="1"/>
</dbReference>
<evidence type="ECO:0000259" key="7">
    <source>
        <dbReference type="Pfam" id="PF06110"/>
    </source>
</evidence>
<dbReference type="Gene3D" id="3.40.30.10">
    <property type="entry name" value="Glutaredoxin"/>
    <property type="match status" value="1"/>
</dbReference>
<accession>S4RKB4</accession>
<keyword evidence="5" id="KW-1015">Disulfide bond</keyword>
<evidence type="ECO:0000313" key="11">
    <source>
        <dbReference type="RefSeq" id="XP_032823794.1"/>
    </source>
</evidence>
<evidence type="ECO:0000256" key="5">
    <source>
        <dbReference type="ARBA" id="ARBA00023157"/>
    </source>
</evidence>
<dbReference type="RefSeq" id="XP_032823794.1">
    <property type="nucleotide sequence ID" value="XM_032967903.1"/>
</dbReference>
<proteinExistence type="inferred from homology"/>
<dbReference type="OrthoDB" id="78947at2759"/>
<dbReference type="Proteomes" id="UP001318040">
    <property type="component" value="Chromosome 38"/>
</dbReference>
<keyword evidence="4" id="KW-0963">Cytoplasm</keyword>
<dbReference type="KEGG" id="pmrn:116950248"/>
<organism evidence="8">
    <name type="scientific">Petromyzon marinus</name>
    <name type="common">Sea lamprey</name>
    <dbReference type="NCBI Taxonomy" id="7757"/>
    <lineage>
        <taxon>Eukaryota</taxon>
        <taxon>Metazoa</taxon>
        <taxon>Chordata</taxon>
        <taxon>Craniata</taxon>
        <taxon>Vertebrata</taxon>
        <taxon>Cyclostomata</taxon>
        <taxon>Hyperoartia</taxon>
        <taxon>Petromyzontiformes</taxon>
        <taxon>Petromyzontidae</taxon>
        <taxon>Petromyzon</taxon>
    </lineage>
</organism>
<comment type="subcellular location">
    <subcellularLocation>
        <location evidence="1">Cytoplasm</location>
    </subcellularLocation>
</comment>
<dbReference type="Ensembl" id="ENSPMAT00000005671.1">
    <property type="protein sequence ID" value="ENSPMAP00000005647.1"/>
    <property type="gene ID" value="ENSPMAG00000005135.1"/>
</dbReference>
<evidence type="ECO:0000256" key="1">
    <source>
        <dbReference type="ARBA" id="ARBA00004496"/>
    </source>
</evidence>
<evidence type="ECO:0000313" key="9">
    <source>
        <dbReference type="Proteomes" id="UP001318040"/>
    </source>
</evidence>
<keyword evidence="6" id="KW-0676">Redox-active center</keyword>
<evidence type="ECO:0000313" key="10">
    <source>
        <dbReference type="RefSeq" id="XP_032823792.1"/>
    </source>
</evidence>
<dbReference type="CTD" id="84817"/>
<dbReference type="STRING" id="7757.ENSPMAP00000005647"/>
<dbReference type="HOGENOM" id="CLU_120161_0_1_1"/>
<reference evidence="10 11" key="1">
    <citation type="submission" date="2025-04" db="UniProtKB">
        <authorList>
            <consortium name="RefSeq"/>
        </authorList>
    </citation>
    <scope>IDENTIFICATION</scope>
    <source>
        <tissue evidence="10 11">Sperm</tissue>
    </source>
</reference>
<protein>
    <recommendedName>
        <fullName evidence="3">Thioredoxin domain-containing protein 17</fullName>
    </recommendedName>
</protein>
<reference evidence="8" key="2">
    <citation type="submission" date="2025-05" db="UniProtKB">
        <authorList>
            <consortium name="Ensembl"/>
        </authorList>
    </citation>
    <scope>IDENTIFICATION</scope>
</reference>
<evidence type="ECO:0000256" key="6">
    <source>
        <dbReference type="ARBA" id="ARBA00023284"/>
    </source>
</evidence>